<accession>A0A2A4YH62</accession>
<sequence length="235" mass="27175">MQGTNHISLSTVQEEGLLRASKHQRVQVLMEASELRELFFHLGDFYVVESAKVKDPEQQVITKEDYLKRYALYIDHLKTKLDSPEKDILSPLSVCFSKVLDCFYMIDVGNNKALIKQKAPSVFVQPFSFHYDSESASIFTGVHTKDRIFWGLEFSFPQMYQDPKTFDTIEILKDKQNPNTQLFKKLQSSLRKNTKPTSLNFSGVSKAFPFKLSQNSLAWVQDYPKLKQFNIQINS</sequence>
<evidence type="ECO:0000313" key="2">
    <source>
        <dbReference type="Proteomes" id="UP000217838"/>
    </source>
</evidence>
<dbReference type="EMBL" id="NVUU01000047">
    <property type="protein sequence ID" value="PCI94021.1"/>
    <property type="molecule type" value="Genomic_DNA"/>
</dbReference>
<dbReference type="AlphaFoldDB" id="A0A2A4YH62"/>
<protein>
    <submittedName>
        <fullName evidence="1">Uncharacterized protein</fullName>
    </submittedName>
</protein>
<name>A0A2A4YH62_UNCAE</name>
<dbReference type="Proteomes" id="UP000217838">
    <property type="component" value="Unassembled WGS sequence"/>
</dbReference>
<comment type="caution">
    <text evidence="1">The sequence shown here is derived from an EMBL/GenBank/DDBJ whole genome shotgun (WGS) entry which is preliminary data.</text>
</comment>
<organism evidence="1 2">
    <name type="scientific">Aerophobetes bacterium</name>
    <dbReference type="NCBI Taxonomy" id="2030807"/>
    <lineage>
        <taxon>Bacteria</taxon>
        <taxon>Candidatus Aerophobota</taxon>
    </lineage>
</organism>
<evidence type="ECO:0000313" key="1">
    <source>
        <dbReference type="EMBL" id="PCI94021.1"/>
    </source>
</evidence>
<gene>
    <name evidence="1" type="ORF">COB11_04430</name>
</gene>
<proteinExistence type="predicted"/>
<reference evidence="2" key="1">
    <citation type="submission" date="2017-08" db="EMBL/GenBank/DDBJ databases">
        <title>A dynamic microbial community with high functional redundancy inhabits the cold, oxic subseafloor aquifer.</title>
        <authorList>
            <person name="Tully B.J."/>
            <person name="Wheat C.G."/>
            <person name="Glazer B.T."/>
            <person name="Huber J.A."/>
        </authorList>
    </citation>
    <scope>NUCLEOTIDE SEQUENCE [LARGE SCALE GENOMIC DNA]</scope>
</reference>